<dbReference type="PANTHER" id="PTHR40254:SF1">
    <property type="entry name" value="BLR0577 PROTEIN"/>
    <property type="match status" value="1"/>
</dbReference>
<feature type="domain" description="FAD-dependent urate hydroxylase HpyO/Asp monooxygenase CreE-like FAD/NAD(P)-binding" evidence="1">
    <location>
        <begin position="5"/>
        <end position="166"/>
    </location>
</feature>
<keyword evidence="3" id="KW-1185">Reference proteome</keyword>
<dbReference type="Pfam" id="PF13454">
    <property type="entry name" value="NAD_binding_9"/>
    <property type="match status" value="1"/>
</dbReference>
<dbReference type="Gene3D" id="3.50.50.60">
    <property type="entry name" value="FAD/NAD(P)-binding domain"/>
    <property type="match status" value="1"/>
</dbReference>
<evidence type="ECO:0000259" key="1">
    <source>
        <dbReference type="Pfam" id="PF13454"/>
    </source>
</evidence>
<proteinExistence type="predicted"/>
<sequence>MTHIAIIGGGPTAIYTLKGLTRARKAVSITLFEREPWAGPGMPYRDGTNDPAMLANIASREVPRVTRTLAKYLHACDDGFLRRLGLTRDVIDEDSFYPRVVLGSFFTAELAEVVARLRGLGHTVTIRTKARVTDIVPARDGVRIEWQSTQRPEKARFHHVVIATGHDWADYDEEGEDESALLSPWPAERLKALSGEVGILGSSLTAIDVAVTVASAHGAFEGEDGDTTTYAVRGSDDPFRLTMMSRKGLLPEADWYYPLPLPDLAHFTPAAVEDLVATDRSGLLDRAFALLVEDLRDLDPDYAASVDLSSPEALSKSHFAPRMSSDLWEYARANLVEAEEGRRTRRAVPWRVALLTAHEVFEDLIPHFDEADLERFHNSLKPIFTDGYASVPHPSIRRLLALHDAGRLELVRIGSALDVSETGGKTVIGSEGEMLRFDAVVDARGQRPMRLTDLGFRSLSRSVRPGWEKGGYSLTIEGLEKGTVQCLAMPVLLRRRPFIQGLVNAAEMGETAAEAILAELPAPPMPRPGLTSMKPGLRLAR</sequence>
<name>A0A316G9G7_9RHOB</name>
<dbReference type="EMBL" id="QGGV01000002">
    <property type="protein sequence ID" value="PWK57518.1"/>
    <property type="molecule type" value="Genomic_DNA"/>
</dbReference>
<dbReference type="InterPro" id="IPR036188">
    <property type="entry name" value="FAD/NAD-bd_sf"/>
</dbReference>
<reference evidence="2 3" key="1">
    <citation type="submission" date="2018-05" db="EMBL/GenBank/DDBJ databases">
        <title>Genomic Encyclopedia of Type Strains, Phase IV (KMG-IV): sequencing the most valuable type-strain genomes for metagenomic binning, comparative biology and taxonomic classification.</title>
        <authorList>
            <person name="Goeker M."/>
        </authorList>
    </citation>
    <scope>NUCLEOTIDE SEQUENCE [LARGE SCALE GENOMIC DNA]</scope>
    <source>
        <strain evidence="2 3">DSM 103371</strain>
    </source>
</reference>
<dbReference type="PANTHER" id="PTHR40254">
    <property type="entry name" value="BLR0577 PROTEIN"/>
    <property type="match status" value="1"/>
</dbReference>
<dbReference type="InterPro" id="IPR038732">
    <property type="entry name" value="HpyO/CreE_NAD-binding"/>
</dbReference>
<dbReference type="OrthoDB" id="6309046at2"/>
<evidence type="ECO:0000313" key="2">
    <source>
        <dbReference type="EMBL" id="PWK57518.1"/>
    </source>
</evidence>
<organism evidence="2 3">
    <name type="scientific">Silicimonas algicola</name>
    <dbReference type="NCBI Taxonomy" id="1826607"/>
    <lineage>
        <taxon>Bacteria</taxon>
        <taxon>Pseudomonadati</taxon>
        <taxon>Pseudomonadota</taxon>
        <taxon>Alphaproteobacteria</taxon>
        <taxon>Rhodobacterales</taxon>
        <taxon>Paracoccaceae</taxon>
    </lineage>
</organism>
<dbReference type="SUPFAM" id="SSF51905">
    <property type="entry name" value="FAD/NAD(P)-binding domain"/>
    <property type="match status" value="1"/>
</dbReference>
<dbReference type="Proteomes" id="UP000245390">
    <property type="component" value="Unassembled WGS sequence"/>
</dbReference>
<protein>
    <submittedName>
        <fullName evidence="2">Putative NAD(P)/FAD-binding protein YdhS</fullName>
    </submittedName>
</protein>
<dbReference type="KEGG" id="salo:EF888_13360"/>
<evidence type="ECO:0000313" key="3">
    <source>
        <dbReference type="Proteomes" id="UP000245390"/>
    </source>
</evidence>
<accession>A0A316G9G7</accession>
<comment type="caution">
    <text evidence="2">The sequence shown here is derived from an EMBL/GenBank/DDBJ whole genome shotgun (WGS) entry which is preliminary data.</text>
</comment>
<gene>
    <name evidence="2" type="ORF">C8D95_102161</name>
</gene>
<dbReference type="InterPro" id="IPR052189">
    <property type="entry name" value="L-asp_N-monooxygenase_NS-form"/>
</dbReference>
<dbReference type="AlphaFoldDB" id="A0A316G9G7"/>
<dbReference type="RefSeq" id="WP_109758124.1">
    <property type="nucleotide sequence ID" value="NZ_CP034588.1"/>
</dbReference>